<dbReference type="InterPro" id="IPR001683">
    <property type="entry name" value="PX_dom"/>
</dbReference>
<dbReference type="AlphaFoldDB" id="R4V3R7"/>
<organism evidence="2">
    <name type="scientific">Coptotermes formosanus</name>
    <name type="common">Formosan subterranean termite</name>
    <dbReference type="NCBI Taxonomy" id="36987"/>
    <lineage>
        <taxon>Eukaryota</taxon>
        <taxon>Metazoa</taxon>
        <taxon>Ecdysozoa</taxon>
        <taxon>Arthropoda</taxon>
        <taxon>Hexapoda</taxon>
        <taxon>Insecta</taxon>
        <taxon>Pterygota</taxon>
        <taxon>Neoptera</taxon>
        <taxon>Polyneoptera</taxon>
        <taxon>Dictyoptera</taxon>
        <taxon>Blattodea</taxon>
        <taxon>Blattoidea</taxon>
        <taxon>Termitoidae</taxon>
        <taxon>Rhinotermitidae</taxon>
        <taxon>Coptotermes</taxon>
    </lineage>
</organism>
<dbReference type="SUPFAM" id="SSF64268">
    <property type="entry name" value="PX domain"/>
    <property type="match status" value="1"/>
</dbReference>
<dbReference type="Gene3D" id="3.30.1520.10">
    <property type="entry name" value="Phox-like domain"/>
    <property type="match status" value="1"/>
</dbReference>
<sequence>MNAKCCRVEDLSYEKRRMIDNSLDAKSIYLTVESSGMDPKSKTVYYQIEVGVFIEGNINIHVVTLRYSQLSLLNSELTKSKSEWFQNSQIVFPPKSWIQKSDPTFLSDRLEKLKLYLECLTKIPNITSNSTFKEMFKLKF</sequence>
<protein>
    <submittedName>
        <fullName evidence="2">PX domain containing protein</fullName>
    </submittedName>
</protein>
<accession>R4V3R7</accession>
<dbReference type="Pfam" id="PF00787">
    <property type="entry name" value="PX"/>
    <property type="match status" value="1"/>
</dbReference>
<dbReference type="InterPro" id="IPR036871">
    <property type="entry name" value="PX_dom_sf"/>
</dbReference>
<evidence type="ECO:0000313" key="2">
    <source>
        <dbReference type="EMBL" id="AGM32443.1"/>
    </source>
</evidence>
<proteinExistence type="evidence at transcript level"/>
<evidence type="ECO:0000259" key="1">
    <source>
        <dbReference type="PROSITE" id="PS50195"/>
    </source>
</evidence>
<dbReference type="CDD" id="cd06093">
    <property type="entry name" value="PX_domain"/>
    <property type="match status" value="1"/>
</dbReference>
<dbReference type="GO" id="GO:0035091">
    <property type="term" value="F:phosphatidylinositol binding"/>
    <property type="evidence" value="ECO:0007669"/>
    <property type="project" value="InterPro"/>
</dbReference>
<name>R4V3R7_COPFO</name>
<feature type="domain" description="PX" evidence="1">
    <location>
        <begin position="24"/>
        <end position="140"/>
    </location>
</feature>
<dbReference type="PROSITE" id="PS50195">
    <property type="entry name" value="PX"/>
    <property type="match status" value="1"/>
</dbReference>
<dbReference type="EMBL" id="KC571944">
    <property type="protein sequence ID" value="AGM32443.1"/>
    <property type="molecule type" value="mRNA"/>
</dbReference>
<reference evidence="2" key="1">
    <citation type="submission" date="2013-02" db="EMBL/GenBank/DDBJ databases">
        <title>Immune-Related transcriptome of Coptotermes formosanus Shiraki workers: the defense mechanism.</title>
        <authorList>
            <person name="Hussain A."/>
            <person name="Li Y.F."/>
            <person name="Cheng Y."/>
            <person name="Liu Y."/>
            <person name="Chen C.C."/>
            <person name="Wen S.Y."/>
        </authorList>
    </citation>
    <scope>NUCLEOTIDE SEQUENCE</scope>
</reference>